<gene>
    <name evidence="3" type="ORF">ERL59_00085</name>
</gene>
<accession>A0A6N9PXN7</accession>
<dbReference type="AlphaFoldDB" id="A0A6N9PXN7"/>
<dbReference type="OrthoDB" id="280334at2"/>
<comment type="similarity">
    <text evidence="1">Belongs to the FlgD family.</text>
</comment>
<dbReference type="GO" id="GO:0044781">
    <property type="term" value="P:bacterial-type flagellum organization"/>
    <property type="evidence" value="ECO:0007669"/>
    <property type="project" value="UniProtKB-KW"/>
</dbReference>
<keyword evidence="3" id="KW-0969">Cilium</keyword>
<sequence>MSTYIPGVTNVWPNYSSVNQNITTSEEQNNLGKDEFLTLLVEQLKYQDPLEPLNDQEFIAQMAQFSSLEQLMNMSEEIQMLRQSIGISSDMIGKEVTYSYFDTLSLEIITKTGIVESISIKDGAQFAVVEGEEIPLDYITKISESTVSNESINNEGTNSEEDNIEVNLNFDTIEDIVAEVDNGVNEK</sequence>
<dbReference type="RefSeq" id="WP_160643235.1">
    <property type="nucleotide sequence ID" value="NZ_SIJB01000001.1"/>
</dbReference>
<keyword evidence="3" id="KW-0966">Cell projection</keyword>
<keyword evidence="2" id="KW-1005">Bacterial flagellum biogenesis</keyword>
<reference evidence="3 4" key="1">
    <citation type="submission" date="2019-01" db="EMBL/GenBank/DDBJ databases">
        <title>Chengkuizengella sp. nov., isolated from deep-sea sediment of East Pacific Ocean.</title>
        <authorList>
            <person name="Yang J."/>
            <person name="Lai Q."/>
            <person name="Shao Z."/>
        </authorList>
    </citation>
    <scope>NUCLEOTIDE SEQUENCE [LARGE SCALE GENOMIC DNA]</scope>
    <source>
        <strain evidence="3 4">YPA3-1-1</strain>
    </source>
</reference>
<comment type="caution">
    <text evidence="3">The sequence shown here is derived from an EMBL/GenBank/DDBJ whole genome shotgun (WGS) entry which is preliminary data.</text>
</comment>
<evidence type="ECO:0000313" key="4">
    <source>
        <dbReference type="Proteomes" id="UP000448943"/>
    </source>
</evidence>
<dbReference type="InterPro" id="IPR005648">
    <property type="entry name" value="FlgD"/>
</dbReference>
<protein>
    <submittedName>
        <fullName evidence="3">Flagellar hook capping protein</fullName>
    </submittedName>
</protein>
<evidence type="ECO:0000313" key="3">
    <source>
        <dbReference type="EMBL" id="NBI27365.1"/>
    </source>
</evidence>
<dbReference type="Proteomes" id="UP000448943">
    <property type="component" value="Unassembled WGS sequence"/>
</dbReference>
<dbReference type="Pfam" id="PF03963">
    <property type="entry name" value="FlgD"/>
    <property type="match status" value="1"/>
</dbReference>
<keyword evidence="4" id="KW-1185">Reference proteome</keyword>
<dbReference type="EMBL" id="SIJB01000001">
    <property type="protein sequence ID" value="NBI27365.1"/>
    <property type="molecule type" value="Genomic_DNA"/>
</dbReference>
<proteinExistence type="inferred from homology"/>
<evidence type="ECO:0000256" key="2">
    <source>
        <dbReference type="ARBA" id="ARBA00022795"/>
    </source>
</evidence>
<organism evidence="3 4">
    <name type="scientific">Chengkuizengella marina</name>
    <dbReference type="NCBI Taxonomy" id="2507566"/>
    <lineage>
        <taxon>Bacteria</taxon>
        <taxon>Bacillati</taxon>
        <taxon>Bacillota</taxon>
        <taxon>Bacilli</taxon>
        <taxon>Bacillales</taxon>
        <taxon>Paenibacillaceae</taxon>
        <taxon>Chengkuizengella</taxon>
    </lineage>
</organism>
<name>A0A6N9PXN7_9BACL</name>
<evidence type="ECO:0000256" key="1">
    <source>
        <dbReference type="ARBA" id="ARBA00010577"/>
    </source>
</evidence>
<keyword evidence="3" id="KW-0282">Flagellum</keyword>